<reference evidence="2 3" key="1">
    <citation type="submission" date="2020-01" db="EMBL/GenBank/DDBJ databases">
        <authorList>
            <person name="Kim M.K."/>
        </authorList>
    </citation>
    <scope>NUCLEOTIDE SEQUENCE [LARGE SCALE GENOMIC DNA]</scope>
    <source>
        <strain evidence="2 3">172606-1</strain>
    </source>
</reference>
<dbReference type="InterPro" id="IPR015915">
    <property type="entry name" value="Kelch-typ_b-propeller"/>
</dbReference>
<feature type="repeat" description="TPR" evidence="1">
    <location>
        <begin position="372"/>
        <end position="405"/>
    </location>
</feature>
<dbReference type="EMBL" id="CP048222">
    <property type="protein sequence ID" value="QHT65992.1"/>
    <property type="molecule type" value="Genomic_DNA"/>
</dbReference>
<dbReference type="NCBIfam" id="NF047558">
    <property type="entry name" value="TPR_END_plus"/>
    <property type="match status" value="1"/>
</dbReference>
<gene>
    <name evidence="2" type="ORF">GXP67_04560</name>
</gene>
<keyword evidence="1" id="KW-0802">TPR repeat</keyword>
<proteinExistence type="predicted"/>
<dbReference type="Gene3D" id="1.25.40.10">
    <property type="entry name" value="Tetratricopeptide repeat domain"/>
    <property type="match status" value="1"/>
</dbReference>
<dbReference type="SUPFAM" id="SSF117281">
    <property type="entry name" value="Kelch motif"/>
    <property type="match status" value="1"/>
</dbReference>
<accession>A0A6C0GE08</accession>
<dbReference type="PANTHER" id="PTHR23244:SF471">
    <property type="entry name" value="GUANINE NUCLEOTIDE-BINDING PROTEIN SUBUNIT BETA 1-RELATED"/>
    <property type="match status" value="1"/>
</dbReference>
<dbReference type="RefSeq" id="WP_162442065.1">
    <property type="nucleotide sequence ID" value="NZ_CP048222.1"/>
</dbReference>
<dbReference type="Proteomes" id="UP000480178">
    <property type="component" value="Chromosome"/>
</dbReference>
<name>A0A6C0GE08_9BACT</name>
<dbReference type="Gene3D" id="2.120.10.80">
    <property type="entry name" value="Kelch-type beta propeller"/>
    <property type="match status" value="1"/>
</dbReference>
<protein>
    <submittedName>
        <fullName evidence="2">Uncharacterized protein</fullName>
    </submittedName>
</protein>
<dbReference type="AlphaFoldDB" id="A0A6C0GE08"/>
<keyword evidence="3" id="KW-1185">Reference proteome</keyword>
<dbReference type="KEGG" id="rhoz:GXP67_04560"/>
<dbReference type="InterPro" id="IPR019734">
    <property type="entry name" value="TPR_rpt"/>
</dbReference>
<evidence type="ECO:0000256" key="1">
    <source>
        <dbReference type="PROSITE-ProRule" id="PRU00339"/>
    </source>
</evidence>
<dbReference type="InterPro" id="IPR011990">
    <property type="entry name" value="TPR-like_helical_dom_sf"/>
</dbReference>
<dbReference type="PROSITE" id="PS50005">
    <property type="entry name" value="TPR"/>
    <property type="match status" value="1"/>
</dbReference>
<evidence type="ECO:0000313" key="2">
    <source>
        <dbReference type="EMBL" id="QHT65992.1"/>
    </source>
</evidence>
<sequence>MFQTILKSLIFIIGLIGFPVLEIVVQEKATLDQANTAMPDARARAHFIYHPASKALLLFDGYAIHLDSTQNDVWKWAQIKAFGPGSRSGNAAALHTKTGQIYLFGGWGENFLKDNKDDTWIFNGSTWEKVNTGPIDAHDHHKMVFADHLGAFVIYSGRNAISGQPDSLTWLLKENVFTPLSIPGPGPRGNVGFAYDPGRKKLVLFGGKRYDQPADLWEFDGKIWKQIEVPDIGVTTGHAMTYSEELHMIIIHGTNGETWNWNGKSLSKIASGGPLGSGLALGYDPARKVIAAYGGFGEHNTIKSALWELKGGEWKKISDNGTWIQTSLNSYERMGDAEAEAFNQANTLLAEKKITQAETVLLKVLKTGIKSRALYAQLGQVQYQLGKYEAGVHAYEKLVEIKPIGHDFYDLARGYARINETDKAFIALYKAIENGYGSKEHFQKENDLASLRTDNRFKGLLEKVK</sequence>
<dbReference type="SUPFAM" id="SSF48452">
    <property type="entry name" value="TPR-like"/>
    <property type="match status" value="1"/>
</dbReference>
<dbReference type="PANTHER" id="PTHR23244">
    <property type="entry name" value="KELCH REPEAT DOMAIN"/>
    <property type="match status" value="1"/>
</dbReference>
<organism evidence="2 3">
    <name type="scientific">Rhodocytophaga rosea</name>
    <dbReference type="NCBI Taxonomy" id="2704465"/>
    <lineage>
        <taxon>Bacteria</taxon>
        <taxon>Pseudomonadati</taxon>
        <taxon>Bacteroidota</taxon>
        <taxon>Cytophagia</taxon>
        <taxon>Cytophagales</taxon>
        <taxon>Rhodocytophagaceae</taxon>
        <taxon>Rhodocytophaga</taxon>
    </lineage>
</organism>
<evidence type="ECO:0000313" key="3">
    <source>
        <dbReference type="Proteomes" id="UP000480178"/>
    </source>
</evidence>